<evidence type="ECO:0000313" key="3">
    <source>
        <dbReference type="Proteomes" id="UP000770785"/>
    </source>
</evidence>
<dbReference type="InterPro" id="IPR027417">
    <property type="entry name" value="P-loop_NTPase"/>
</dbReference>
<dbReference type="SUPFAM" id="SSF52540">
    <property type="entry name" value="P-loop containing nucleoside triphosphate hydrolases"/>
    <property type="match status" value="1"/>
</dbReference>
<proteinExistence type="predicted"/>
<dbReference type="Gene3D" id="3.40.50.300">
    <property type="entry name" value="P-loop containing nucleotide triphosphate hydrolases"/>
    <property type="match status" value="1"/>
</dbReference>
<protein>
    <recommendedName>
        <fullName evidence="1">ATPase dynein-related AAA domain-containing protein</fullName>
    </recommendedName>
</protein>
<accession>A0ABX0XD77</accession>
<name>A0ABX0XD77_9BACT</name>
<reference evidence="2 3" key="1">
    <citation type="submission" date="2020-03" db="EMBL/GenBank/DDBJ databases">
        <title>Genomic Encyclopedia of Type Strains, Phase IV (KMG-IV): sequencing the most valuable type-strain genomes for metagenomic binning, comparative biology and taxonomic classification.</title>
        <authorList>
            <person name="Goeker M."/>
        </authorList>
    </citation>
    <scope>NUCLEOTIDE SEQUENCE [LARGE SCALE GENOMIC DNA]</scope>
    <source>
        <strain evidence="2 3">DSM 105096</strain>
    </source>
</reference>
<dbReference type="RefSeq" id="WP_168037621.1">
    <property type="nucleotide sequence ID" value="NZ_JAATJH010000003.1"/>
</dbReference>
<evidence type="ECO:0000259" key="1">
    <source>
        <dbReference type="Pfam" id="PF07728"/>
    </source>
</evidence>
<gene>
    <name evidence="2" type="ORF">GGR27_002373</name>
</gene>
<dbReference type="Proteomes" id="UP000770785">
    <property type="component" value="Unassembled WGS sequence"/>
</dbReference>
<organism evidence="2 3">
    <name type="scientific">Neolewinella antarctica</name>
    <dbReference type="NCBI Taxonomy" id="442734"/>
    <lineage>
        <taxon>Bacteria</taxon>
        <taxon>Pseudomonadati</taxon>
        <taxon>Bacteroidota</taxon>
        <taxon>Saprospiria</taxon>
        <taxon>Saprospirales</taxon>
        <taxon>Lewinellaceae</taxon>
        <taxon>Neolewinella</taxon>
    </lineage>
</organism>
<dbReference type="InterPro" id="IPR011704">
    <property type="entry name" value="ATPase_dyneun-rel_AAA"/>
</dbReference>
<dbReference type="EMBL" id="JAATJH010000003">
    <property type="protein sequence ID" value="NJC26863.1"/>
    <property type="molecule type" value="Genomic_DNA"/>
</dbReference>
<dbReference type="Pfam" id="PF07728">
    <property type="entry name" value="AAA_5"/>
    <property type="match status" value="1"/>
</dbReference>
<evidence type="ECO:0000313" key="2">
    <source>
        <dbReference type="EMBL" id="NJC26863.1"/>
    </source>
</evidence>
<comment type="caution">
    <text evidence="2">The sequence shown here is derived from an EMBL/GenBank/DDBJ whole genome shotgun (WGS) entry which is preliminary data.</text>
</comment>
<feature type="domain" description="ATPase dynein-related AAA" evidence="1">
    <location>
        <begin position="979"/>
        <end position="1068"/>
    </location>
</feature>
<sequence length="1317" mass="148211">MKPNTTLNLCPLPNHFTPDTHTSVAGATPESIHVLHGETELEDITVITYHGIPALSFYDVYGRLIDVDHYLPDDYVRHDRAGRDAFLASLNLKKHAGLDKAHAFPEILTTVMNAGAGSLAAGLQKEFHLVTDEATERAFYVKNGLPERPTEAELLRGHDNFKDFLLDYLGVQVEQINRHVYFTPVGNIVITPLEKQVGVAVMIETKDERGRPLRVRDWRITRTHTKPQLDKALVFRPDDIQKYFDLAAGAPSVKTTRYEMRVRGSQLMFDSLLDETDNLLSITAHGGCYQTLASDPEVVVILSGPREVTIVNARKSIVPQRWVDTVTLPQPATWVRAGENLSVLFCLLESGNVVAYDITGAKTTELASLAGNYRPGFCIDQTGALSLVQGSGGGSEGSEAGGQLVRVATNLTDLELPGQEATFTAVFDNLSHLFRGESLFTKAVYAKPAAEVAPVDEKVLPSAIEIARFDFETNVDHLLATAGEDYDKLLETREKIAIARRNITEEFTSLAEKNGIRLVGQRLQQTINNIVRPAERRVTGLVESIRAQQLLTEARDFKTDLRDNPAPGAYRDVLNAIRAADDELRHMAPESTSGLMTEFRAIQTELNELFSRQIAEDGNALQTFITKEIETLESAIEHTHDPKQLESLLATHPAALELMSLLKQPFVLQSIAQERSFSPAGIQTRLYTAVDERLTVLKEEENRKKAKRNAAKLQLAGMVREAIDFFITHHRGGFSDLELSKTASYQTILQDITKLERQYGDTRLGSELRLRLERVILDKNRKNLERTIAHEGKYAFVQNDANLFVDLESTVRTFPKWSLELIEKSGQANRYLATFIRDSDREVFRPTTTENLRSGRSFEVDGEDAGEYLRQYQHYETAEYELPVLEAVWSISQGKNKAGDFPQFTGETLKGLLPSDETARRALGAAREKKRRDRLERTRDRNVPEISPEFIDETPYFQAKLREFFIKAKLQLGTGSGVLLLSGPPSTGKSAFLKFAAALMNREYFEHAADKWQTKNSLVTAVRFGENGPYTTPAGFTRAITTAHSLINIEEIKEWPEALRKSLNPFFAGSKDFTAPDGTVYKIGDNILLCAAANLGAMYRQEDEAFTADFWSRIEVVEYDYAPHHIDQAYFAELHQPLKHEHLTMGDLVRAEFSLAETTGEADQRARQIARRLLTFLLLPKADDQVKRDRLRQEMNNFFERPTSNTGVYGPEEAAKVALRRIKDLQQFSPGQFFDLYDHYVNGAALRDPAFARWQTTDLTRYKHVRVIFLTLWYLEGCLRHVRELFVRSGGQSEIEGTNREFISSVYLLGLMGQLAD</sequence>
<keyword evidence="3" id="KW-1185">Reference proteome</keyword>